<evidence type="ECO:0008006" key="5">
    <source>
        <dbReference type="Google" id="ProtNLM"/>
    </source>
</evidence>
<sequence>MAAHDHAGRESAPVAYPQPKACPTCNQALTVTALSCEHCGTEVHGHFRRCEFCGLDDDERGLLRVFLATRGNIKEIERYLGVSYPTARARVDGLIAAVGATDAGQAEASGSDPTERREVLARVAAGTLDVGVALDLLARM</sequence>
<dbReference type="InterPro" id="IPR053957">
    <property type="entry name" value="DUF2089_Zn_ribbon"/>
</dbReference>
<dbReference type="Pfam" id="PF09862">
    <property type="entry name" value="DUF2089"/>
    <property type="match status" value="1"/>
</dbReference>
<dbReference type="InterPro" id="IPR018658">
    <property type="entry name" value="DUF2089"/>
</dbReference>
<evidence type="ECO:0000259" key="2">
    <source>
        <dbReference type="Pfam" id="PF22747"/>
    </source>
</evidence>
<dbReference type="Proteomes" id="UP000613840">
    <property type="component" value="Unassembled WGS sequence"/>
</dbReference>
<protein>
    <recommendedName>
        <fullName evidence="5">DUF2089 domain-containing protein</fullName>
    </recommendedName>
</protein>
<keyword evidence="4" id="KW-1185">Reference proteome</keyword>
<accession>A0A917W826</accession>
<gene>
    <name evidence="3" type="ORF">GCM10011575_36940</name>
</gene>
<dbReference type="Pfam" id="PF22747">
    <property type="entry name" value="Zn_ribbon_DUF2089"/>
    <property type="match status" value="1"/>
</dbReference>
<evidence type="ECO:0000313" key="4">
    <source>
        <dbReference type="Proteomes" id="UP000613840"/>
    </source>
</evidence>
<reference evidence="3" key="1">
    <citation type="journal article" date="2014" name="Int. J. Syst. Evol. Microbiol.">
        <title>Complete genome sequence of Corynebacterium casei LMG S-19264T (=DSM 44701T), isolated from a smear-ripened cheese.</title>
        <authorList>
            <consortium name="US DOE Joint Genome Institute (JGI-PGF)"/>
            <person name="Walter F."/>
            <person name="Albersmeier A."/>
            <person name="Kalinowski J."/>
            <person name="Ruckert C."/>
        </authorList>
    </citation>
    <scope>NUCLEOTIDE SEQUENCE</scope>
    <source>
        <strain evidence="3">CGMCC 4.7306</strain>
    </source>
</reference>
<dbReference type="RefSeq" id="WP_188896849.1">
    <property type="nucleotide sequence ID" value="NZ_BMMZ01000010.1"/>
</dbReference>
<proteinExistence type="predicted"/>
<dbReference type="EMBL" id="BMMZ01000010">
    <property type="protein sequence ID" value="GGL75367.1"/>
    <property type="molecule type" value="Genomic_DNA"/>
</dbReference>
<evidence type="ECO:0000313" key="3">
    <source>
        <dbReference type="EMBL" id="GGL75367.1"/>
    </source>
</evidence>
<feature type="domain" description="DUF2089" evidence="2">
    <location>
        <begin position="22"/>
        <end position="53"/>
    </location>
</feature>
<organism evidence="3 4">
    <name type="scientific">Microlunatus endophyticus</name>
    <dbReference type="NCBI Taxonomy" id="1716077"/>
    <lineage>
        <taxon>Bacteria</taxon>
        <taxon>Bacillati</taxon>
        <taxon>Actinomycetota</taxon>
        <taxon>Actinomycetes</taxon>
        <taxon>Propionibacteriales</taxon>
        <taxon>Propionibacteriaceae</taxon>
        <taxon>Microlunatus</taxon>
    </lineage>
</organism>
<comment type="caution">
    <text evidence="3">The sequence shown here is derived from an EMBL/GenBank/DDBJ whole genome shotgun (WGS) entry which is preliminary data.</text>
</comment>
<evidence type="ECO:0000259" key="1">
    <source>
        <dbReference type="Pfam" id="PF09862"/>
    </source>
</evidence>
<feature type="domain" description="DUF2089" evidence="1">
    <location>
        <begin position="55"/>
        <end position="100"/>
    </location>
</feature>
<reference evidence="3" key="2">
    <citation type="submission" date="2020-09" db="EMBL/GenBank/DDBJ databases">
        <authorList>
            <person name="Sun Q."/>
            <person name="Zhou Y."/>
        </authorList>
    </citation>
    <scope>NUCLEOTIDE SEQUENCE</scope>
    <source>
        <strain evidence="3">CGMCC 4.7306</strain>
    </source>
</reference>
<name>A0A917W826_9ACTN</name>
<dbReference type="AlphaFoldDB" id="A0A917W826"/>